<dbReference type="EMBL" id="CP063311">
    <property type="protein sequence ID" value="QOV21496.1"/>
    <property type="molecule type" value="Genomic_DNA"/>
</dbReference>
<feature type="transmembrane region" description="Helical" evidence="10">
    <location>
        <begin position="146"/>
        <end position="164"/>
    </location>
</feature>
<evidence type="ECO:0000313" key="12">
    <source>
        <dbReference type="EMBL" id="QOV21496.1"/>
    </source>
</evidence>
<dbReference type="InterPro" id="IPR011865">
    <property type="entry name" value="CysT_permease"/>
</dbReference>
<dbReference type="PANTHER" id="PTHR30406">
    <property type="entry name" value="SULFATE TRANSPORT SYSTEM PERMEASE PROTEIN"/>
    <property type="match status" value="1"/>
</dbReference>
<evidence type="ECO:0000256" key="4">
    <source>
        <dbReference type="ARBA" id="ARBA00022475"/>
    </source>
</evidence>
<reference evidence="13" key="1">
    <citation type="submission" date="2020-10" db="EMBL/GenBank/DDBJ databases">
        <title>Genome-based taxonomic classification of the species Anabaenopsis elenkinii.</title>
        <authorList>
            <person name="Delbaje E."/>
            <person name="Andreote A.P.D."/>
            <person name="Pellegrinetti T.A."/>
            <person name="Cruz R.B."/>
            <person name="Branco L.H.Z."/>
            <person name="Fiore M.F."/>
        </authorList>
    </citation>
    <scope>NUCLEOTIDE SEQUENCE [LARGE SCALE GENOMIC DNA]</scope>
    <source>
        <strain evidence="13">CCIBt3563</strain>
    </source>
</reference>
<evidence type="ECO:0000256" key="5">
    <source>
        <dbReference type="ARBA" id="ARBA00022692"/>
    </source>
</evidence>
<name>A0A7U3RZI4_9CYAN</name>
<sequence length="283" mass="30653">MTVSKTQSTFPLAPQNLLKRLSLPWGVTITYLSIVLLLPVSALILRAATLSPIEFWRLATAPVALSTYNITFVTAFFAAAINCVAGTATAWVLVRYDFPFKRVLDAVIDLPFALPTAVAGITLATVYSEQGWIGSLLSPLGIRVSFTRLGVAVAMVFICVPFVIRTVQPVLQELDSTIEEAAWSLGASRWQTFWLVVLPPIIPAILTGTTQAFARAVGEYGSVVLIAANIPYQDLIAPILVFQRLEQNDLPGATAVGTVLLVISLVLLLAVNILQTWRQRYGG</sequence>
<evidence type="ECO:0000313" key="13">
    <source>
        <dbReference type="Proteomes" id="UP000593846"/>
    </source>
</evidence>
<comment type="function">
    <text evidence="10">Part of the ABC transporter complex (TC 3.A.1.6.1) involved in sulfate/thiosulfate import.</text>
</comment>
<evidence type="ECO:0000259" key="11">
    <source>
        <dbReference type="PROSITE" id="PS50928"/>
    </source>
</evidence>
<comment type="similarity">
    <text evidence="10">Belongs to the binding-protein-dependent transport system permease family. CysTW subfamily.</text>
</comment>
<keyword evidence="8 10" id="KW-0472">Membrane</keyword>
<dbReference type="NCBIfam" id="TIGR00969">
    <property type="entry name" value="3a0106s02"/>
    <property type="match status" value="1"/>
</dbReference>
<dbReference type="GO" id="GO:0015419">
    <property type="term" value="F:ABC-type sulfate transporter activity"/>
    <property type="evidence" value="ECO:0007669"/>
    <property type="project" value="UniProtKB-UniRule"/>
</dbReference>
<feature type="domain" description="ABC transmembrane type-1" evidence="11">
    <location>
        <begin position="68"/>
        <end position="271"/>
    </location>
</feature>
<comment type="caution">
    <text evidence="10">Lacks conserved residue(s) required for the propagation of feature annotation.</text>
</comment>
<dbReference type="RefSeq" id="WP_200987151.1">
    <property type="nucleotide sequence ID" value="NZ_CP063311.1"/>
</dbReference>
<keyword evidence="6 10" id="KW-1133">Transmembrane helix</keyword>
<dbReference type="SUPFAM" id="SSF161098">
    <property type="entry name" value="MetI-like"/>
    <property type="match status" value="1"/>
</dbReference>
<keyword evidence="3 10" id="KW-0813">Transport</keyword>
<comment type="subunit">
    <text evidence="2">The complex is composed of two ATP-binding proteins (CysA), two transmembrane proteins (CysT and CysW) and a solute-binding protein (CysP).</text>
</comment>
<dbReference type="PROSITE" id="PS50928">
    <property type="entry name" value="ABC_TM1"/>
    <property type="match status" value="1"/>
</dbReference>
<comment type="function">
    <text evidence="9">Part of the ABC transporter complex CysAWTP (TC 3.A.1.6.1) involved in sulfate/thiosulfate import. Probably responsible for the translocation of the substrate across the membrane.</text>
</comment>
<dbReference type="AlphaFoldDB" id="A0A7U3RZI4"/>
<keyword evidence="5 10" id="KW-0812">Transmembrane</keyword>
<evidence type="ECO:0000256" key="9">
    <source>
        <dbReference type="ARBA" id="ARBA00025323"/>
    </source>
</evidence>
<dbReference type="CDD" id="cd06261">
    <property type="entry name" value="TM_PBP2"/>
    <property type="match status" value="1"/>
</dbReference>
<dbReference type="Pfam" id="PF00528">
    <property type="entry name" value="BPD_transp_1"/>
    <property type="match status" value="1"/>
</dbReference>
<accession>A0A7U3RZI4</accession>
<feature type="transmembrane region" description="Helical" evidence="10">
    <location>
        <begin position="193"/>
        <end position="214"/>
    </location>
</feature>
<dbReference type="KEGG" id="aee:IM676_12120"/>
<keyword evidence="10" id="KW-0997">Cell inner membrane</keyword>
<keyword evidence="13" id="KW-1185">Reference proteome</keyword>
<keyword evidence="7 10" id="KW-0764">Sulfate transport</keyword>
<organism evidence="12 13">
    <name type="scientific">Anabaenopsis elenkinii CCIBt3563</name>
    <dbReference type="NCBI Taxonomy" id="2779889"/>
    <lineage>
        <taxon>Bacteria</taxon>
        <taxon>Bacillati</taxon>
        <taxon>Cyanobacteriota</taxon>
        <taxon>Cyanophyceae</taxon>
        <taxon>Nostocales</taxon>
        <taxon>Nodulariaceae</taxon>
        <taxon>Anabaenopsis</taxon>
    </lineage>
</organism>
<dbReference type="Proteomes" id="UP000593846">
    <property type="component" value="Chromosome"/>
</dbReference>
<dbReference type="NCBIfam" id="TIGR02139">
    <property type="entry name" value="permease_CysT"/>
    <property type="match status" value="1"/>
</dbReference>
<evidence type="ECO:0000256" key="6">
    <source>
        <dbReference type="ARBA" id="ARBA00022989"/>
    </source>
</evidence>
<dbReference type="FunFam" id="1.10.3720.10:FF:000004">
    <property type="entry name" value="Sulfate transport system permease protein CysT"/>
    <property type="match status" value="1"/>
</dbReference>
<feature type="transmembrane region" description="Helical" evidence="10">
    <location>
        <begin position="254"/>
        <end position="274"/>
    </location>
</feature>
<feature type="transmembrane region" description="Helical" evidence="10">
    <location>
        <begin position="21"/>
        <end position="48"/>
    </location>
</feature>
<evidence type="ECO:0000256" key="1">
    <source>
        <dbReference type="ARBA" id="ARBA00004429"/>
    </source>
</evidence>
<dbReference type="PANTHER" id="PTHR30406:SF8">
    <property type="entry name" value="SULFATE TRANSPORT SYSTEM PERMEASE PROTEIN CYST"/>
    <property type="match status" value="1"/>
</dbReference>
<dbReference type="GO" id="GO:0005886">
    <property type="term" value="C:plasma membrane"/>
    <property type="evidence" value="ECO:0007669"/>
    <property type="project" value="UniProtKB-SubCell"/>
</dbReference>
<evidence type="ECO:0000256" key="3">
    <source>
        <dbReference type="ARBA" id="ARBA00022448"/>
    </source>
</evidence>
<dbReference type="InterPro" id="IPR000515">
    <property type="entry name" value="MetI-like"/>
</dbReference>
<feature type="transmembrane region" description="Helical" evidence="10">
    <location>
        <begin position="68"/>
        <end position="94"/>
    </location>
</feature>
<protein>
    <recommendedName>
        <fullName evidence="10">Sulfate transport system permease protein CysT</fullName>
    </recommendedName>
</protein>
<evidence type="ECO:0000256" key="7">
    <source>
        <dbReference type="ARBA" id="ARBA00023032"/>
    </source>
</evidence>
<dbReference type="InterPro" id="IPR005667">
    <property type="entry name" value="Sulph_transpt2"/>
</dbReference>
<comment type="subcellular location">
    <subcellularLocation>
        <location evidence="1 10">Cell inner membrane</location>
        <topology evidence="1 10">Multi-pass membrane protein</topology>
    </subcellularLocation>
</comment>
<dbReference type="InterPro" id="IPR035906">
    <property type="entry name" value="MetI-like_sf"/>
</dbReference>
<proteinExistence type="inferred from homology"/>
<gene>
    <name evidence="12" type="primary">cysT</name>
    <name evidence="12" type="ORF">IM676_12120</name>
</gene>
<evidence type="ECO:0000256" key="2">
    <source>
        <dbReference type="ARBA" id="ARBA00011779"/>
    </source>
</evidence>
<evidence type="ECO:0000256" key="10">
    <source>
        <dbReference type="RuleBase" id="RU366001"/>
    </source>
</evidence>
<keyword evidence="4" id="KW-1003">Cell membrane</keyword>
<evidence type="ECO:0000256" key="8">
    <source>
        <dbReference type="ARBA" id="ARBA00023136"/>
    </source>
</evidence>
<feature type="transmembrane region" description="Helical" evidence="10">
    <location>
        <begin position="220"/>
        <end position="242"/>
    </location>
</feature>
<dbReference type="Gene3D" id="1.10.3720.10">
    <property type="entry name" value="MetI-like"/>
    <property type="match status" value="1"/>
</dbReference>